<proteinExistence type="predicted"/>
<reference evidence="6 7" key="1">
    <citation type="journal article" date="2016" name="Mol. Biol. Evol.">
        <title>Comparative Genomics of Early-Diverging Mushroom-Forming Fungi Provides Insights into the Origins of Lignocellulose Decay Capabilities.</title>
        <authorList>
            <person name="Nagy L.G."/>
            <person name="Riley R."/>
            <person name="Tritt A."/>
            <person name="Adam C."/>
            <person name="Daum C."/>
            <person name="Floudas D."/>
            <person name="Sun H."/>
            <person name="Yadav J.S."/>
            <person name="Pangilinan J."/>
            <person name="Larsson K.H."/>
            <person name="Matsuura K."/>
            <person name="Barry K."/>
            <person name="Labutti K."/>
            <person name="Kuo R."/>
            <person name="Ohm R.A."/>
            <person name="Bhattacharya S.S."/>
            <person name="Shirouzu T."/>
            <person name="Yoshinaga Y."/>
            <person name="Martin F.M."/>
            <person name="Grigoriev I.V."/>
            <person name="Hibbett D.S."/>
        </authorList>
    </citation>
    <scope>NUCLEOTIDE SEQUENCE [LARGE SCALE GENOMIC DNA]</scope>
    <source>
        <strain evidence="6 7">HHB9708</strain>
    </source>
</reference>
<dbReference type="EMBL" id="KV419401">
    <property type="protein sequence ID" value="KZS95537.1"/>
    <property type="molecule type" value="Genomic_DNA"/>
</dbReference>
<evidence type="ECO:0000256" key="2">
    <source>
        <dbReference type="ARBA" id="ARBA00022771"/>
    </source>
</evidence>
<sequence>MLECIMCQTPTKKTCHGCSTTPYCSTDCQKQHWMVHIIECDRPGREITTADRLAAMVLSGRATSDRSTVSDYGFFNISSLEDCDILCRVYLDVFTILNIKPKTIHRWRLENTLYANLLRAYDDAGTKPGLPHYQWLLQHPEKFLPEAIDCPAHIFAYEVMGKVWKDIGATPRNPSRTDMEREMKKWPPHQQLCFNFYISIYNGYTHSKRDAEKWIKFGFCVNDEAGCWDGPLQSIYVQLTQRCTFREFCKAFRTSSLAALMDKHGLKEQRVSMPGARDVERFLSQSPNHIPAVWRLKSYADRPDQTPSLDIIPFGIINCSTEKEILHLLRLYTILFTKLDVSPYRLQYAAEQDCLYRFVTNLPGFTPSNTDRRFLRRVLKTRNKATFGSKLPPCYS</sequence>
<name>A0A164X0Q2_9AGAM</name>
<dbReference type="AlphaFoldDB" id="A0A164X0Q2"/>
<evidence type="ECO:0000256" key="3">
    <source>
        <dbReference type="ARBA" id="ARBA00022833"/>
    </source>
</evidence>
<evidence type="ECO:0000259" key="5">
    <source>
        <dbReference type="PROSITE" id="PS50865"/>
    </source>
</evidence>
<dbReference type="PROSITE" id="PS50865">
    <property type="entry name" value="ZF_MYND_2"/>
    <property type="match status" value="1"/>
</dbReference>
<gene>
    <name evidence="6" type="ORF">SISNIDRAFT_548420</name>
</gene>
<dbReference type="PROSITE" id="PS01360">
    <property type="entry name" value="ZF_MYND_1"/>
    <property type="match status" value="1"/>
</dbReference>
<accession>A0A164X0Q2</accession>
<dbReference type="Gene3D" id="6.10.140.2220">
    <property type="match status" value="1"/>
</dbReference>
<protein>
    <recommendedName>
        <fullName evidence="5">MYND-type domain-containing protein</fullName>
    </recommendedName>
</protein>
<dbReference type="InterPro" id="IPR002893">
    <property type="entry name" value="Znf_MYND"/>
</dbReference>
<evidence type="ECO:0000256" key="4">
    <source>
        <dbReference type="PROSITE-ProRule" id="PRU00134"/>
    </source>
</evidence>
<dbReference type="SUPFAM" id="SSF144232">
    <property type="entry name" value="HIT/MYND zinc finger-like"/>
    <property type="match status" value="1"/>
</dbReference>
<keyword evidence="3" id="KW-0862">Zinc</keyword>
<evidence type="ECO:0000256" key="1">
    <source>
        <dbReference type="ARBA" id="ARBA00022723"/>
    </source>
</evidence>
<keyword evidence="7" id="KW-1185">Reference proteome</keyword>
<evidence type="ECO:0000313" key="6">
    <source>
        <dbReference type="EMBL" id="KZS95537.1"/>
    </source>
</evidence>
<dbReference type="OrthoDB" id="4851849at2759"/>
<dbReference type="Proteomes" id="UP000076722">
    <property type="component" value="Unassembled WGS sequence"/>
</dbReference>
<dbReference type="Pfam" id="PF01753">
    <property type="entry name" value="zf-MYND"/>
    <property type="match status" value="1"/>
</dbReference>
<feature type="domain" description="MYND-type" evidence="5">
    <location>
        <begin position="4"/>
        <end position="40"/>
    </location>
</feature>
<dbReference type="GO" id="GO:0008270">
    <property type="term" value="F:zinc ion binding"/>
    <property type="evidence" value="ECO:0007669"/>
    <property type="project" value="UniProtKB-KW"/>
</dbReference>
<keyword evidence="2 4" id="KW-0863">Zinc-finger</keyword>
<organism evidence="6 7">
    <name type="scientific">Sistotremastrum niveocremeum HHB9708</name>
    <dbReference type="NCBI Taxonomy" id="1314777"/>
    <lineage>
        <taxon>Eukaryota</taxon>
        <taxon>Fungi</taxon>
        <taxon>Dikarya</taxon>
        <taxon>Basidiomycota</taxon>
        <taxon>Agaricomycotina</taxon>
        <taxon>Agaricomycetes</taxon>
        <taxon>Sistotremastrales</taxon>
        <taxon>Sistotremastraceae</taxon>
        <taxon>Sertulicium</taxon>
        <taxon>Sertulicium niveocremeum</taxon>
    </lineage>
</organism>
<keyword evidence="1" id="KW-0479">Metal-binding</keyword>
<evidence type="ECO:0000313" key="7">
    <source>
        <dbReference type="Proteomes" id="UP000076722"/>
    </source>
</evidence>